<accession>A0ABY4ZAQ4</accession>
<protein>
    <submittedName>
        <fullName evidence="2">DUF4158 domain-containing protein</fullName>
    </submittedName>
</protein>
<organism evidence="2 3">
    <name type="scientific">Streptomyces phaeoluteigriseus</name>
    <dbReference type="NCBI Taxonomy" id="114686"/>
    <lineage>
        <taxon>Bacteria</taxon>
        <taxon>Bacillati</taxon>
        <taxon>Actinomycetota</taxon>
        <taxon>Actinomycetes</taxon>
        <taxon>Kitasatosporales</taxon>
        <taxon>Streptomycetaceae</taxon>
        <taxon>Streptomyces</taxon>
        <taxon>Streptomyces aurantiacus group</taxon>
    </lineage>
</organism>
<dbReference type="EMBL" id="CP099468">
    <property type="protein sequence ID" value="USQ86035.1"/>
    <property type="molecule type" value="Genomic_DNA"/>
</dbReference>
<gene>
    <name evidence="2" type="ORF">NFX46_21345</name>
</gene>
<evidence type="ECO:0000259" key="1">
    <source>
        <dbReference type="Pfam" id="PF13700"/>
    </source>
</evidence>
<dbReference type="Proteomes" id="UP001056374">
    <property type="component" value="Chromosome"/>
</dbReference>
<dbReference type="Pfam" id="PF13700">
    <property type="entry name" value="DUF4158"/>
    <property type="match status" value="1"/>
</dbReference>
<name>A0ABY4ZAQ4_9ACTN</name>
<reference evidence="2" key="1">
    <citation type="submission" date="2022-06" db="EMBL/GenBank/DDBJ databases">
        <title>Complete genome sequence of soil microorganisms Streptomyces sp. Qhu-M197 isolated from Alpine meadows habitats on the Tibetan Plateau.</title>
        <authorList>
            <person name="Zhang B."/>
            <person name="Xiang X."/>
            <person name="Fan J."/>
        </authorList>
    </citation>
    <scope>NUCLEOTIDE SEQUENCE</scope>
    <source>
        <strain evidence="2">Qhu-M197</strain>
    </source>
</reference>
<evidence type="ECO:0000313" key="3">
    <source>
        <dbReference type="Proteomes" id="UP001056374"/>
    </source>
</evidence>
<keyword evidence="3" id="KW-1185">Reference proteome</keyword>
<feature type="domain" description="DUF4158" evidence="1">
    <location>
        <begin position="3"/>
        <end position="47"/>
    </location>
</feature>
<evidence type="ECO:0000313" key="2">
    <source>
        <dbReference type="EMBL" id="USQ86035.1"/>
    </source>
</evidence>
<proteinExistence type="predicted"/>
<dbReference type="InterPro" id="IPR025296">
    <property type="entry name" value="DUF4158"/>
</dbReference>
<sequence length="48" mass="5421">MWTVRYVGRVLGEDPLAVPWEAVEYLAGQLGIVDAPCVKRYAERRSTV</sequence>